<dbReference type="PANTHER" id="PTHR30026:SF5">
    <property type="entry name" value="ABC-TYPE EFFLUX SYSTEM SECRETIN COMPONENT"/>
    <property type="match status" value="1"/>
</dbReference>
<reference evidence="10" key="1">
    <citation type="submission" date="2016-11" db="EMBL/GenBank/DDBJ databases">
        <authorList>
            <person name="Varghese N."/>
            <person name="Submissions S."/>
        </authorList>
    </citation>
    <scope>NUCLEOTIDE SEQUENCE [LARGE SCALE GENOMIC DNA]</scope>
    <source>
        <strain evidence="10">DSM 26884</strain>
    </source>
</reference>
<sequence length="480" mass="53402">MKPTLFIALLGASLSVAAQNTVNIPSDAPDVPQSLSLSYDDALQMLQKSNQSLKIADKGIETARAERDKLNALWYPSLQGAGTYVHMSEKIEVKQPLSQFTDPAKDFVHTILPDDQFISGILDQIGSYTLAFPLAPRNLTSVGLTAEWIVFSGGKRVRAGKIGNRMIDIAQESRAQTDATQRTLLAESYYGLSLAREIVSVRQDTYNSLRQHYENALKLESAGMIDKAGRLFAQVNMDEAWRALESARKEVTVVESALRILLNMEDTCSIEPTSPLFINATLPVKEEFVQTMRTGNYLLNQLSLQQNIAKQQLRIDQSGYLPDIALFGKQTLYAHGIQSNLVPRTIIGVGFTWNLFDGLAREKRIRQSRIAEQTLALGKDKTQDDLTVGIDKLYTGLQKAQDNVRALNATIALSEELVRIRKKSFTEGMATSTEVVDAETMLATARVARLAAYYEYDVTLMNLLALCGTPEQFKKYFNEE</sequence>
<evidence type="ECO:0000256" key="8">
    <source>
        <dbReference type="SAM" id="SignalP"/>
    </source>
</evidence>
<dbReference type="GO" id="GO:1990281">
    <property type="term" value="C:efflux pump complex"/>
    <property type="evidence" value="ECO:0007669"/>
    <property type="project" value="TreeGrafter"/>
</dbReference>
<proteinExistence type="inferred from homology"/>
<dbReference type="GO" id="GO:0015288">
    <property type="term" value="F:porin activity"/>
    <property type="evidence" value="ECO:0007669"/>
    <property type="project" value="TreeGrafter"/>
</dbReference>
<dbReference type="InterPro" id="IPR051906">
    <property type="entry name" value="TolC-like"/>
</dbReference>
<protein>
    <submittedName>
        <fullName evidence="9">Outer membrane protein TolC</fullName>
    </submittedName>
</protein>
<keyword evidence="10" id="KW-1185">Reference proteome</keyword>
<keyword evidence="8" id="KW-0732">Signal</keyword>
<gene>
    <name evidence="9" type="ORF">SAMN05444350_12286</name>
</gene>
<keyword evidence="5" id="KW-0812">Transmembrane</keyword>
<evidence type="ECO:0000313" key="10">
    <source>
        <dbReference type="Proteomes" id="UP000184192"/>
    </source>
</evidence>
<evidence type="ECO:0000256" key="7">
    <source>
        <dbReference type="ARBA" id="ARBA00023237"/>
    </source>
</evidence>
<comment type="similarity">
    <text evidence="2">Belongs to the outer membrane factor (OMF) (TC 1.B.17) family.</text>
</comment>
<dbReference type="RefSeq" id="WP_025833085.1">
    <property type="nucleotide sequence ID" value="NZ_FQZN01000022.1"/>
</dbReference>
<keyword evidence="3" id="KW-0813">Transport</keyword>
<feature type="signal peptide" evidence="8">
    <location>
        <begin position="1"/>
        <end position="18"/>
    </location>
</feature>
<keyword evidence="4" id="KW-1134">Transmembrane beta strand</keyword>
<accession>A0A1M6IEX4</accession>
<evidence type="ECO:0000256" key="6">
    <source>
        <dbReference type="ARBA" id="ARBA00023136"/>
    </source>
</evidence>
<evidence type="ECO:0000256" key="3">
    <source>
        <dbReference type="ARBA" id="ARBA00022448"/>
    </source>
</evidence>
<organism evidence="9 10">
    <name type="scientific">Bacteroides stercorirosoris</name>
    <dbReference type="NCBI Taxonomy" id="871324"/>
    <lineage>
        <taxon>Bacteria</taxon>
        <taxon>Pseudomonadati</taxon>
        <taxon>Bacteroidota</taxon>
        <taxon>Bacteroidia</taxon>
        <taxon>Bacteroidales</taxon>
        <taxon>Bacteroidaceae</taxon>
        <taxon>Bacteroides</taxon>
    </lineage>
</organism>
<feature type="chain" id="PRO_5009918380" evidence="8">
    <location>
        <begin position="19"/>
        <end position="480"/>
    </location>
</feature>
<dbReference type="GO" id="GO:0015562">
    <property type="term" value="F:efflux transmembrane transporter activity"/>
    <property type="evidence" value="ECO:0007669"/>
    <property type="project" value="InterPro"/>
</dbReference>
<evidence type="ECO:0000256" key="1">
    <source>
        <dbReference type="ARBA" id="ARBA00004442"/>
    </source>
</evidence>
<dbReference type="GeneID" id="92713476"/>
<name>A0A1M6IEX4_9BACE</name>
<dbReference type="GO" id="GO:0009279">
    <property type="term" value="C:cell outer membrane"/>
    <property type="evidence" value="ECO:0007669"/>
    <property type="project" value="UniProtKB-SubCell"/>
</dbReference>
<dbReference type="EMBL" id="FQZN01000022">
    <property type="protein sequence ID" value="SHJ33002.1"/>
    <property type="molecule type" value="Genomic_DNA"/>
</dbReference>
<dbReference type="SUPFAM" id="SSF56954">
    <property type="entry name" value="Outer membrane efflux proteins (OEP)"/>
    <property type="match status" value="1"/>
</dbReference>
<dbReference type="eggNOG" id="COG1538">
    <property type="taxonomic scope" value="Bacteria"/>
</dbReference>
<dbReference type="PANTHER" id="PTHR30026">
    <property type="entry name" value="OUTER MEMBRANE PROTEIN TOLC"/>
    <property type="match status" value="1"/>
</dbReference>
<evidence type="ECO:0000256" key="2">
    <source>
        <dbReference type="ARBA" id="ARBA00007613"/>
    </source>
</evidence>
<comment type="subcellular location">
    <subcellularLocation>
        <location evidence="1">Cell outer membrane</location>
    </subcellularLocation>
</comment>
<evidence type="ECO:0000313" key="9">
    <source>
        <dbReference type="EMBL" id="SHJ33002.1"/>
    </source>
</evidence>
<keyword evidence="6" id="KW-0472">Membrane</keyword>
<keyword evidence="7" id="KW-0998">Cell outer membrane</keyword>
<evidence type="ECO:0000256" key="4">
    <source>
        <dbReference type="ARBA" id="ARBA00022452"/>
    </source>
</evidence>
<dbReference type="Gene3D" id="1.20.1600.10">
    <property type="entry name" value="Outer membrane efflux proteins (OEP)"/>
    <property type="match status" value="1"/>
</dbReference>
<dbReference type="Proteomes" id="UP000184192">
    <property type="component" value="Unassembled WGS sequence"/>
</dbReference>
<dbReference type="Pfam" id="PF02321">
    <property type="entry name" value="OEP"/>
    <property type="match status" value="1"/>
</dbReference>
<dbReference type="AlphaFoldDB" id="A0A1M6IEX4"/>
<dbReference type="InterPro" id="IPR003423">
    <property type="entry name" value="OMP_efflux"/>
</dbReference>
<evidence type="ECO:0000256" key="5">
    <source>
        <dbReference type="ARBA" id="ARBA00022692"/>
    </source>
</evidence>